<dbReference type="PANTHER" id="PTHR33021:SF435">
    <property type="entry name" value="EARLY NODULIN-LIKE PROTEIN 1"/>
    <property type="match status" value="1"/>
</dbReference>
<evidence type="ECO:0000256" key="3">
    <source>
        <dbReference type="ARBA" id="ARBA00022729"/>
    </source>
</evidence>
<name>A0ABC8ZLX1_9POAL</name>
<dbReference type="Pfam" id="PF02298">
    <property type="entry name" value="Cu_bind_like"/>
    <property type="match status" value="1"/>
</dbReference>
<feature type="chain" id="PRO_5044721439" description="Phytocyanin domain-containing protein" evidence="11">
    <location>
        <begin position="31"/>
        <end position="256"/>
    </location>
</feature>
<dbReference type="EMBL" id="OZ075129">
    <property type="protein sequence ID" value="CAL4961419.1"/>
    <property type="molecule type" value="Genomic_DNA"/>
</dbReference>
<protein>
    <recommendedName>
        <fullName evidence="12">Phytocyanin domain-containing protein</fullName>
    </recommendedName>
</protein>
<dbReference type="InterPro" id="IPR039391">
    <property type="entry name" value="Phytocyanin-like"/>
</dbReference>
<dbReference type="PANTHER" id="PTHR33021">
    <property type="entry name" value="BLUE COPPER PROTEIN"/>
    <property type="match status" value="1"/>
</dbReference>
<evidence type="ECO:0000256" key="4">
    <source>
        <dbReference type="ARBA" id="ARBA00023136"/>
    </source>
</evidence>
<dbReference type="GO" id="GO:0098552">
    <property type="term" value="C:side of membrane"/>
    <property type="evidence" value="ECO:0007669"/>
    <property type="project" value="UniProtKB-KW"/>
</dbReference>
<evidence type="ECO:0000259" key="12">
    <source>
        <dbReference type="PROSITE" id="PS51485"/>
    </source>
</evidence>
<gene>
    <name evidence="13" type="ORF">URODEC1_LOCUS45005</name>
    <name evidence="14" type="ORF">URODEC1_LOCUS52293</name>
</gene>
<evidence type="ECO:0000313" key="14">
    <source>
        <dbReference type="EMBL" id="CAL4974073.1"/>
    </source>
</evidence>
<evidence type="ECO:0000256" key="9">
    <source>
        <dbReference type="ARBA" id="ARBA00037868"/>
    </source>
</evidence>
<keyword evidence="15" id="KW-1185">Reference proteome</keyword>
<evidence type="ECO:0000256" key="1">
    <source>
        <dbReference type="ARBA" id="ARBA00004589"/>
    </source>
</evidence>
<evidence type="ECO:0000256" key="2">
    <source>
        <dbReference type="ARBA" id="ARBA00022622"/>
    </source>
</evidence>
<evidence type="ECO:0000256" key="7">
    <source>
        <dbReference type="ARBA" id="ARBA00023288"/>
    </source>
</evidence>
<evidence type="ECO:0000256" key="5">
    <source>
        <dbReference type="ARBA" id="ARBA00023157"/>
    </source>
</evidence>
<dbReference type="CDD" id="cd11019">
    <property type="entry name" value="OsENODL1_like"/>
    <property type="match status" value="1"/>
</dbReference>
<dbReference type="InterPro" id="IPR041846">
    <property type="entry name" value="ENL_dom"/>
</dbReference>
<dbReference type="InterPro" id="IPR008972">
    <property type="entry name" value="Cupredoxin"/>
</dbReference>
<dbReference type="SUPFAM" id="SSF49503">
    <property type="entry name" value="Cupredoxins"/>
    <property type="match status" value="1"/>
</dbReference>
<feature type="signal peptide" evidence="11">
    <location>
        <begin position="1"/>
        <end position="30"/>
    </location>
</feature>
<dbReference type="Proteomes" id="UP001497457">
    <property type="component" value="Chromosome 20rd"/>
</dbReference>
<sequence>MGASKAWSSAAAAWLALAVALAAVVSSSEAYVFYAGGRDGWVLGPTESYNHWASRNRFQVNDTIVFTHEEGVSSVLLVTEKDYDACSTGSPVRRLEAVGGSGGRSVFRFDRSGPFFFISSGEDRCQKGQKLYIIVMAPRPPVAAAPAPAPGGSPQWTASPPAGGAAAPAPGGSSQWTASPPAAGGAAPPPMWASAPEYARGPGMSAMGASGREGGTSLSSSLGAPPPTAGASRSVGDAIVGSVAGVVAGVLMLCML</sequence>
<reference evidence="13 15" key="1">
    <citation type="submission" date="2024-10" db="EMBL/GenBank/DDBJ databases">
        <authorList>
            <person name="Ryan C."/>
        </authorList>
    </citation>
    <scope>NUCLEOTIDE SEQUENCE [LARGE SCALE GENOMIC DNA]</scope>
</reference>
<dbReference type="GO" id="GO:0012505">
    <property type="term" value="C:endomembrane system"/>
    <property type="evidence" value="ECO:0007669"/>
    <property type="project" value="UniProtKB-SubCell"/>
</dbReference>
<organism evidence="13 15">
    <name type="scientific">Urochloa decumbens</name>
    <dbReference type="NCBI Taxonomy" id="240449"/>
    <lineage>
        <taxon>Eukaryota</taxon>
        <taxon>Viridiplantae</taxon>
        <taxon>Streptophyta</taxon>
        <taxon>Embryophyta</taxon>
        <taxon>Tracheophyta</taxon>
        <taxon>Spermatophyta</taxon>
        <taxon>Magnoliopsida</taxon>
        <taxon>Liliopsida</taxon>
        <taxon>Poales</taxon>
        <taxon>Poaceae</taxon>
        <taxon>PACMAD clade</taxon>
        <taxon>Panicoideae</taxon>
        <taxon>Panicodae</taxon>
        <taxon>Paniceae</taxon>
        <taxon>Melinidinae</taxon>
        <taxon>Urochloa</taxon>
    </lineage>
</organism>
<keyword evidence="7" id="KW-0449">Lipoprotein</keyword>
<keyword evidence="6" id="KW-0325">Glycoprotein</keyword>
<feature type="region of interest" description="Disordered" evidence="10">
    <location>
        <begin position="144"/>
        <end position="232"/>
    </location>
</feature>
<evidence type="ECO:0000313" key="15">
    <source>
        <dbReference type="Proteomes" id="UP001497457"/>
    </source>
</evidence>
<keyword evidence="2" id="KW-0336">GPI-anchor</keyword>
<accession>A0ABC8ZLX1</accession>
<proteinExistence type="inferred from homology"/>
<keyword evidence="4" id="KW-0472">Membrane</keyword>
<evidence type="ECO:0000256" key="6">
    <source>
        <dbReference type="ARBA" id="ARBA00023180"/>
    </source>
</evidence>
<dbReference type="Gene3D" id="2.60.40.420">
    <property type="entry name" value="Cupredoxins - blue copper proteins"/>
    <property type="match status" value="1"/>
</dbReference>
<evidence type="ECO:0000256" key="8">
    <source>
        <dbReference type="ARBA" id="ARBA00035011"/>
    </source>
</evidence>
<evidence type="ECO:0000313" key="13">
    <source>
        <dbReference type="EMBL" id="CAL4961419.1"/>
    </source>
</evidence>
<dbReference type="FunFam" id="2.60.40.420:FF:000010">
    <property type="entry name" value="Early nodulin-like protein 1"/>
    <property type="match status" value="1"/>
</dbReference>
<dbReference type="EMBL" id="OZ075130">
    <property type="protein sequence ID" value="CAL4974073.1"/>
    <property type="molecule type" value="Genomic_DNA"/>
</dbReference>
<evidence type="ECO:0000256" key="11">
    <source>
        <dbReference type="SAM" id="SignalP"/>
    </source>
</evidence>
<dbReference type="AlphaFoldDB" id="A0ABC8ZLX1"/>
<keyword evidence="5" id="KW-1015">Disulfide bond</keyword>
<evidence type="ECO:0000256" key="10">
    <source>
        <dbReference type="SAM" id="MobiDB-lite"/>
    </source>
</evidence>
<keyword evidence="3 11" id="KW-0732">Signal</keyword>
<dbReference type="PROSITE" id="PS51485">
    <property type="entry name" value="PHYTOCYANIN"/>
    <property type="match status" value="1"/>
</dbReference>
<feature type="domain" description="Phytocyanin" evidence="12">
    <location>
        <begin position="31"/>
        <end position="137"/>
    </location>
</feature>
<dbReference type="InterPro" id="IPR003245">
    <property type="entry name" value="Phytocyanin_dom"/>
</dbReference>
<comment type="subcellular location">
    <subcellularLocation>
        <location evidence="9">Endomembrane system</location>
        <topology evidence="9">Lipid-anchor</topology>
    </subcellularLocation>
    <subcellularLocation>
        <location evidence="1">Membrane</location>
        <topology evidence="1">Lipid-anchor</topology>
        <topology evidence="1">GPI-anchor</topology>
    </subcellularLocation>
</comment>
<feature type="compositionally biased region" description="Low complexity" evidence="10">
    <location>
        <begin position="158"/>
        <end position="196"/>
    </location>
</feature>
<comment type="similarity">
    <text evidence="8">Belongs to the early nodulin-like (ENODL) family.</text>
</comment>
<dbReference type="Proteomes" id="UP001497457">
    <property type="component" value="Chromosome 19rd"/>
</dbReference>